<dbReference type="PANTHER" id="PTHR43229:SF6">
    <property type="entry name" value="ABC-TYPE MULTIDRUG TRANSPORT SYSTEM, PERMEASE COMPONENT"/>
    <property type="match status" value="1"/>
</dbReference>
<dbReference type="EMBL" id="VTEV01000004">
    <property type="protein sequence ID" value="TYS68250.1"/>
    <property type="molecule type" value="Genomic_DNA"/>
</dbReference>
<feature type="transmembrane region" description="Helical" evidence="5">
    <location>
        <begin position="105"/>
        <end position="127"/>
    </location>
</feature>
<gene>
    <name evidence="7" type="ORF">FZC76_10940</name>
</gene>
<dbReference type="Pfam" id="PF01061">
    <property type="entry name" value="ABC2_membrane"/>
    <property type="match status" value="1"/>
</dbReference>
<evidence type="ECO:0000256" key="3">
    <source>
        <dbReference type="ARBA" id="ARBA00022989"/>
    </source>
</evidence>
<keyword evidence="3 5" id="KW-1133">Transmembrane helix</keyword>
<evidence type="ECO:0000313" key="7">
    <source>
        <dbReference type="EMBL" id="TYS68250.1"/>
    </source>
</evidence>
<dbReference type="AlphaFoldDB" id="A0A5D4SXV6"/>
<evidence type="ECO:0000313" key="8">
    <source>
        <dbReference type="Proteomes" id="UP000322524"/>
    </source>
</evidence>
<keyword evidence="4 5" id="KW-0472">Membrane</keyword>
<evidence type="ECO:0000256" key="2">
    <source>
        <dbReference type="ARBA" id="ARBA00022692"/>
    </source>
</evidence>
<evidence type="ECO:0000256" key="5">
    <source>
        <dbReference type="RuleBase" id="RU361157"/>
    </source>
</evidence>
<dbReference type="GO" id="GO:0005886">
    <property type="term" value="C:plasma membrane"/>
    <property type="evidence" value="ECO:0007669"/>
    <property type="project" value="UniProtKB-SubCell"/>
</dbReference>
<proteinExistence type="inferred from homology"/>
<organism evidence="7 8">
    <name type="scientific">Sutcliffiella horikoshii</name>
    <dbReference type="NCBI Taxonomy" id="79883"/>
    <lineage>
        <taxon>Bacteria</taxon>
        <taxon>Bacillati</taxon>
        <taxon>Bacillota</taxon>
        <taxon>Bacilli</taxon>
        <taxon>Bacillales</taxon>
        <taxon>Bacillaceae</taxon>
        <taxon>Sutcliffiella</taxon>
    </lineage>
</organism>
<sequence>MILLNKYGFTYLSYKALYSFQTLRLFILFRILDPFMHYLFFATLVIAIAGPEYLSYVVLGNVIFYTGRTMMINFMSMFRGERQYGTLELNVASPTSTFVIISRKAIVPLLDGLFVFIVGLVIARFLFGVELPMEQFGHLLLLFVVTMFSLLSFSLLFACVSLLFSNVNLFLNFMIASFQVFCGVNFSVSLLPGPMEAVARVLPLTNSIEAIRSIYQLEYNAISPLLLNELMVGVAYFIIALILVNVMERLARRQGALFRNV</sequence>
<comment type="similarity">
    <text evidence="5">Belongs to the ABC-2 integral membrane protein family.</text>
</comment>
<evidence type="ECO:0000256" key="1">
    <source>
        <dbReference type="ARBA" id="ARBA00004141"/>
    </source>
</evidence>
<comment type="subcellular location">
    <subcellularLocation>
        <location evidence="5">Cell membrane</location>
        <topology evidence="5">Multi-pass membrane protein</topology>
    </subcellularLocation>
    <subcellularLocation>
        <location evidence="1">Membrane</location>
        <topology evidence="1">Multi-pass membrane protein</topology>
    </subcellularLocation>
</comment>
<evidence type="ECO:0000259" key="6">
    <source>
        <dbReference type="PROSITE" id="PS51012"/>
    </source>
</evidence>
<evidence type="ECO:0000256" key="4">
    <source>
        <dbReference type="ARBA" id="ARBA00023136"/>
    </source>
</evidence>
<protein>
    <recommendedName>
        <fullName evidence="5">Transport permease protein</fullName>
    </recommendedName>
</protein>
<feature type="transmembrane region" description="Helical" evidence="5">
    <location>
        <begin position="38"/>
        <end position="65"/>
    </location>
</feature>
<keyword evidence="5" id="KW-0813">Transport</keyword>
<feature type="transmembrane region" description="Helical" evidence="5">
    <location>
        <begin position="139"/>
        <end position="164"/>
    </location>
</feature>
<feature type="transmembrane region" description="Helical" evidence="5">
    <location>
        <begin position="225"/>
        <end position="244"/>
    </location>
</feature>
<dbReference type="RefSeq" id="WP_148988224.1">
    <property type="nucleotide sequence ID" value="NZ_VTEV01000004.1"/>
</dbReference>
<feature type="domain" description="ABC transmembrane type-2" evidence="6">
    <location>
        <begin position="21"/>
        <end position="247"/>
    </location>
</feature>
<dbReference type="Proteomes" id="UP000322524">
    <property type="component" value="Unassembled WGS sequence"/>
</dbReference>
<feature type="transmembrane region" description="Helical" evidence="5">
    <location>
        <begin position="12"/>
        <end position="32"/>
    </location>
</feature>
<comment type="caution">
    <text evidence="7">The sequence shown here is derived from an EMBL/GenBank/DDBJ whole genome shotgun (WGS) entry which is preliminary data.</text>
</comment>
<dbReference type="InterPro" id="IPR051784">
    <property type="entry name" value="Nod_factor_ABC_transporter"/>
</dbReference>
<reference evidence="7 8" key="1">
    <citation type="submission" date="2019-08" db="EMBL/GenBank/DDBJ databases">
        <title>Bacillus genomes from the desert of Cuatro Cienegas, Coahuila.</title>
        <authorList>
            <person name="Olmedo-Alvarez G."/>
        </authorList>
    </citation>
    <scope>NUCLEOTIDE SEQUENCE [LARGE SCALE GENOMIC DNA]</scope>
    <source>
        <strain evidence="7 8">CH28_1T</strain>
    </source>
</reference>
<dbReference type="GO" id="GO:0140359">
    <property type="term" value="F:ABC-type transporter activity"/>
    <property type="evidence" value="ECO:0007669"/>
    <property type="project" value="InterPro"/>
</dbReference>
<keyword evidence="2 5" id="KW-0812">Transmembrane</keyword>
<dbReference type="InterPro" id="IPR013525">
    <property type="entry name" value="ABC2_TM"/>
</dbReference>
<dbReference type="PANTHER" id="PTHR43229">
    <property type="entry name" value="NODULATION PROTEIN J"/>
    <property type="match status" value="1"/>
</dbReference>
<dbReference type="PROSITE" id="PS51012">
    <property type="entry name" value="ABC_TM2"/>
    <property type="match status" value="1"/>
</dbReference>
<dbReference type="STRING" id="79883.GCA_001636495_02308"/>
<accession>A0A5D4SXV6</accession>
<feature type="transmembrane region" description="Helical" evidence="5">
    <location>
        <begin position="171"/>
        <end position="191"/>
    </location>
</feature>
<dbReference type="OrthoDB" id="1414986at2"/>
<dbReference type="InterPro" id="IPR047817">
    <property type="entry name" value="ABC2_TM_bact-type"/>
</dbReference>
<keyword evidence="5" id="KW-1003">Cell membrane</keyword>
<name>A0A5D4SXV6_9BACI</name>